<dbReference type="EMBL" id="VLJT01000083">
    <property type="protein sequence ID" value="TWH05761.1"/>
    <property type="molecule type" value="Genomic_DNA"/>
</dbReference>
<sequence length="123" mass="14732">MGDYQLPPEHVCDASQETFDLSFGTAHQRASLFQRLLIYKGRIYDFCLILYYEHDGQRYEIERTDCCHSEVHKHRKYIDRPEDRVVLAPLSEGQQALVEDEYDRAYEYYLDSWEQCVARWKGN</sequence>
<proteinExistence type="predicted"/>
<evidence type="ECO:0000313" key="2">
    <source>
        <dbReference type="Proteomes" id="UP000317573"/>
    </source>
</evidence>
<evidence type="ECO:0000313" key="1">
    <source>
        <dbReference type="EMBL" id="TWH05761.1"/>
    </source>
</evidence>
<dbReference type="AlphaFoldDB" id="A0A562D8V3"/>
<comment type="caution">
    <text evidence="1">The sequence shown here is derived from an EMBL/GenBank/DDBJ whole genome shotgun (WGS) entry which is preliminary data.</text>
</comment>
<accession>A0A562D8V3</accession>
<gene>
    <name evidence="1" type="ORF">L618_000800000820</name>
</gene>
<protein>
    <submittedName>
        <fullName evidence="1">Uncharacterized protein</fullName>
    </submittedName>
</protein>
<organism evidence="1 2">
    <name type="scientific">Rhodococcus rhodochrous J45</name>
    <dbReference type="NCBI Taxonomy" id="935266"/>
    <lineage>
        <taxon>Bacteria</taxon>
        <taxon>Bacillati</taxon>
        <taxon>Actinomycetota</taxon>
        <taxon>Actinomycetes</taxon>
        <taxon>Mycobacteriales</taxon>
        <taxon>Nocardiaceae</taxon>
        <taxon>Rhodococcus</taxon>
    </lineage>
</organism>
<dbReference type="RefSeq" id="WP_145693344.1">
    <property type="nucleotide sequence ID" value="NZ_VLJT01000083.1"/>
</dbReference>
<name>A0A562D8V3_RHORH</name>
<reference evidence="1 2" key="1">
    <citation type="submission" date="2019-07" db="EMBL/GenBank/DDBJ databases">
        <title>Genome sequencing of lignin-degrading bacterial isolates.</title>
        <authorList>
            <person name="Gladden J."/>
        </authorList>
    </citation>
    <scope>NUCLEOTIDE SEQUENCE [LARGE SCALE GENOMIC DNA]</scope>
    <source>
        <strain evidence="1 2">J45</strain>
    </source>
</reference>
<dbReference type="Proteomes" id="UP000317573">
    <property type="component" value="Unassembled WGS sequence"/>
</dbReference>